<dbReference type="Proteomes" id="UP000295497">
    <property type="component" value="Chromosome"/>
</dbReference>
<protein>
    <recommendedName>
        <fullName evidence="3">CMP/dCMP-type deaminase domain-containing protein</fullName>
    </recommendedName>
</protein>
<accession>A0A4P2QE88</accession>
<dbReference type="EMBL" id="CP012672">
    <property type="protein sequence ID" value="AUX28134.1"/>
    <property type="molecule type" value="Genomic_DNA"/>
</dbReference>
<proteinExistence type="predicted"/>
<reference evidence="1 2" key="1">
    <citation type="submission" date="2015-09" db="EMBL/GenBank/DDBJ databases">
        <title>Sorangium comparison.</title>
        <authorList>
            <person name="Zaburannyi N."/>
            <person name="Bunk B."/>
            <person name="Overmann J."/>
            <person name="Mueller R."/>
        </authorList>
    </citation>
    <scope>NUCLEOTIDE SEQUENCE [LARGE SCALE GENOMIC DNA]</scope>
    <source>
        <strain evidence="1 2">So ce836</strain>
    </source>
</reference>
<sequence>MDTDAEYKALSELARQLDAVPMLQRVGVVYLFTELQPCASCGSVIAQFQERFPLVSIIVQFDHPFP</sequence>
<evidence type="ECO:0000313" key="2">
    <source>
        <dbReference type="Proteomes" id="UP000295497"/>
    </source>
</evidence>
<gene>
    <name evidence="1" type="ORF">SOCE836_002020</name>
</gene>
<name>A0A4P2QE88_SORCE</name>
<evidence type="ECO:0008006" key="3">
    <source>
        <dbReference type="Google" id="ProtNLM"/>
    </source>
</evidence>
<organism evidence="1 2">
    <name type="scientific">Sorangium cellulosum</name>
    <name type="common">Polyangium cellulosum</name>
    <dbReference type="NCBI Taxonomy" id="56"/>
    <lineage>
        <taxon>Bacteria</taxon>
        <taxon>Pseudomonadati</taxon>
        <taxon>Myxococcota</taxon>
        <taxon>Polyangia</taxon>
        <taxon>Polyangiales</taxon>
        <taxon>Polyangiaceae</taxon>
        <taxon>Sorangium</taxon>
    </lineage>
</organism>
<dbReference type="InterPro" id="IPR032721">
    <property type="entry name" value="Toxin-deaminase"/>
</dbReference>
<dbReference type="AlphaFoldDB" id="A0A4P2QE88"/>
<evidence type="ECO:0000313" key="1">
    <source>
        <dbReference type="EMBL" id="AUX28134.1"/>
    </source>
</evidence>
<dbReference type="Pfam" id="PF14424">
    <property type="entry name" value="Toxin-deaminase"/>
    <property type="match status" value="1"/>
</dbReference>